<name>A0AAV1AI98_VICFA</name>
<evidence type="ECO:0000313" key="1">
    <source>
        <dbReference type="EMBL" id="CAI8610001.1"/>
    </source>
</evidence>
<dbReference type="AlphaFoldDB" id="A0AAV1AI98"/>
<reference evidence="1 2" key="1">
    <citation type="submission" date="2023-01" db="EMBL/GenBank/DDBJ databases">
        <authorList>
            <person name="Kreplak J."/>
        </authorList>
    </citation>
    <scope>NUCLEOTIDE SEQUENCE [LARGE SCALE GENOMIC DNA]</scope>
</reference>
<protein>
    <submittedName>
        <fullName evidence="1">Uncharacterized protein</fullName>
    </submittedName>
</protein>
<evidence type="ECO:0000313" key="2">
    <source>
        <dbReference type="Proteomes" id="UP001157006"/>
    </source>
</evidence>
<proteinExistence type="predicted"/>
<gene>
    <name evidence="1" type="ORF">VFH_IV161040</name>
</gene>
<keyword evidence="2" id="KW-1185">Reference proteome</keyword>
<sequence length="125" mass="14346">MSDLSSLIDHVRGGQSRRTLFEFLVGGRSLPHFYPLFKKLESSLEAQKKQHQDINTISVDVVLLSSVCWMHSSAIGFASVTLDDERYKRLPETWGTFISPTLPFYECDLRYSVRVGYQIVKGIFR</sequence>
<dbReference type="EMBL" id="OX451739">
    <property type="protein sequence ID" value="CAI8610001.1"/>
    <property type="molecule type" value="Genomic_DNA"/>
</dbReference>
<dbReference type="Proteomes" id="UP001157006">
    <property type="component" value="Chromosome 4"/>
</dbReference>
<accession>A0AAV1AI98</accession>
<organism evidence="1 2">
    <name type="scientific">Vicia faba</name>
    <name type="common">Broad bean</name>
    <name type="synonym">Faba vulgaris</name>
    <dbReference type="NCBI Taxonomy" id="3906"/>
    <lineage>
        <taxon>Eukaryota</taxon>
        <taxon>Viridiplantae</taxon>
        <taxon>Streptophyta</taxon>
        <taxon>Embryophyta</taxon>
        <taxon>Tracheophyta</taxon>
        <taxon>Spermatophyta</taxon>
        <taxon>Magnoliopsida</taxon>
        <taxon>eudicotyledons</taxon>
        <taxon>Gunneridae</taxon>
        <taxon>Pentapetalae</taxon>
        <taxon>rosids</taxon>
        <taxon>fabids</taxon>
        <taxon>Fabales</taxon>
        <taxon>Fabaceae</taxon>
        <taxon>Papilionoideae</taxon>
        <taxon>50 kb inversion clade</taxon>
        <taxon>NPAAA clade</taxon>
        <taxon>Hologalegina</taxon>
        <taxon>IRL clade</taxon>
        <taxon>Fabeae</taxon>
        <taxon>Vicia</taxon>
    </lineage>
</organism>